<keyword evidence="10" id="KW-0560">Oxidoreductase</keyword>
<feature type="domain" description="3-hydroxyacyl-CoA dehydrogenase NAD binding" evidence="38">
    <location>
        <begin position="8"/>
        <end position="186"/>
    </location>
</feature>
<evidence type="ECO:0000256" key="18">
    <source>
        <dbReference type="ARBA" id="ARBA00035863"/>
    </source>
</evidence>
<dbReference type="Gene3D" id="1.10.12.10">
    <property type="entry name" value="Lyase 2-enoyl-coa Hydratase, Chain A, domain 2"/>
    <property type="match status" value="1"/>
</dbReference>
<evidence type="ECO:0000256" key="21">
    <source>
        <dbReference type="ARBA" id="ARBA00035959"/>
    </source>
</evidence>
<dbReference type="Proteomes" id="UP001234178">
    <property type="component" value="Unassembled WGS sequence"/>
</dbReference>
<keyword evidence="16" id="KW-0511">Multifunctional enzyme</keyword>
<evidence type="ECO:0000256" key="35">
    <source>
        <dbReference type="ARBA" id="ARBA00049448"/>
    </source>
</evidence>
<dbReference type="InterPro" id="IPR018376">
    <property type="entry name" value="Enoyl-CoA_hyd/isom_CS"/>
</dbReference>
<evidence type="ECO:0000256" key="23">
    <source>
        <dbReference type="ARBA" id="ARBA00036353"/>
    </source>
</evidence>
<dbReference type="InterPro" id="IPR001753">
    <property type="entry name" value="Enoyl-CoA_hydra/iso"/>
</dbReference>
<comment type="catalytic activity">
    <reaction evidence="25">
        <text>(2S,3S)-3-hydroxy-2-methylbutanoyl-CoA = (2E)-2-methylbut-2-enoyl-CoA + H2O</text>
        <dbReference type="Rhea" id="RHEA:31119"/>
        <dbReference type="ChEBI" id="CHEBI:15377"/>
        <dbReference type="ChEBI" id="CHEBI:57312"/>
        <dbReference type="ChEBI" id="CHEBI:57337"/>
    </reaction>
    <physiologicalReaction direction="right-to-left" evidence="25">
        <dbReference type="Rhea" id="RHEA:31121"/>
    </physiologicalReaction>
</comment>
<protein>
    <recommendedName>
        <fullName evidence="30">Peroxisomal bifunctional enzyme</fullName>
        <ecNumber evidence="8">1.1.1.35</ecNumber>
        <ecNumber evidence="7">4.2.1.17</ecNumber>
        <ecNumber evidence="6">5.3.3.8</ecNumber>
    </recommendedName>
    <alternativeName>
        <fullName evidence="31">Multifunctional enzyme 1</fullName>
    </alternativeName>
</protein>
<evidence type="ECO:0000256" key="22">
    <source>
        <dbReference type="ARBA" id="ARBA00036336"/>
    </source>
</evidence>
<comment type="catalytic activity">
    <reaction evidence="21">
        <text>a (3Z)-enoyl-CoA = a 4-saturated (2E)-enoyl-CoA</text>
        <dbReference type="Rhea" id="RHEA:45900"/>
        <dbReference type="ChEBI" id="CHEBI:85097"/>
        <dbReference type="ChEBI" id="CHEBI:85489"/>
        <dbReference type="EC" id="5.3.3.8"/>
    </reaction>
    <physiologicalReaction direction="left-to-right" evidence="21">
        <dbReference type="Rhea" id="RHEA:45901"/>
    </physiologicalReaction>
</comment>
<dbReference type="Pfam" id="PF02737">
    <property type="entry name" value="3HCDH_N"/>
    <property type="match status" value="1"/>
</dbReference>
<evidence type="ECO:0000256" key="26">
    <source>
        <dbReference type="ARBA" id="ARBA00036570"/>
    </source>
</evidence>
<evidence type="ECO:0000256" key="1">
    <source>
        <dbReference type="ARBA" id="ARBA00000469"/>
    </source>
</evidence>
<evidence type="ECO:0000256" key="28">
    <source>
        <dbReference type="ARBA" id="ARBA00036989"/>
    </source>
</evidence>
<sequence>MMTIEIRTVGVLGAGQMGSGIAQVAATAGYTVKLADVDLERATKATSKIAAMLGKLVEKGKLTAEAAEATAKRLIPVAGIADFGDCDLVIEAATENVDLKLKLFAACDAAMKPDALLASNTSSISVTKLAAVTKRPGKVLGMHFMNPVPLMRLVEIVKAVQTEPETYTTIKEAAEKMGKTVVTSNDAPGFLVNRILIPMLCEAMFAVQEGVGTPEDIDTGAKLGLNPPMGPLELADLIGLDTVLAIANVLYTDIGDTKYRAPTLLKNLVRAGWVGKKGGRGFYVYDEKGQKVPEGFVGTITLNRPDKLNALNAELVGELHRVLAEIRRDKDLRALIVTGAGDKAFAAGADIAAMSTMTGPEAKAFGELGHAVGAQMETLAIPVIAAVNGFALGGGCEMALACDFIHASTKAKFGQPEVNLGVIPGFGGTNRLARRVGIGRARELCFTGDVIGAEEALRIGLVNGIHAPEELLGKVKEIAAKIATKGPLAVAQAKRVLLRGLDVPLPTANELEVQAFAALFGSEDQREGMAAFLGKRPANFVGR</sequence>
<evidence type="ECO:0000256" key="36">
    <source>
        <dbReference type="RuleBase" id="RU003707"/>
    </source>
</evidence>
<dbReference type="PROSITE" id="PS00166">
    <property type="entry name" value="ENOYL_COA_HYDRATASE"/>
    <property type="match status" value="1"/>
</dbReference>
<evidence type="ECO:0000256" key="32">
    <source>
        <dbReference type="ARBA" id="ARBA00047613"/>
    </source>
</evidence>
<dbReference type="PANTHER" id="PTHR23309">
    <property type="entry name" value="3-HYDROXYACYL-COA DEHYROGENASE"/>
    <property type="match status" value="1"/>
</dbReference>
<comment type="catalytic activity">
    <reaction evidence="34">
        <text>a (3S)-3-hydroxyacyl-CoA + NAD(+) = a 3-oxoacyl-CoA + NADH + H(+)</text>
        <dbReference type="Rhea" id="RHEA:22432"/>
        <dbReference type="ChEBI" id="CHEBI:15378"/>
        <dbReference type="ChEBI" id="CHEBI:57318"/>
        <dbReference type="ChEBI" id="CHEBI:57540"/>
        <dbReference type="ChEBI" id="CHEBI:57945"/>
        <dbReference type="ChEBI" id="CHEBI:90726"/>
        <dbReference type="EC" id="1.1.1.35"/>
    </reaction>
    <physiologicalReaction direction="left-to-right" evidence="34">
        <dbReference type="Rhea" id="RHEA:22433"/>
    </physiologicalReaction>
</comment>
<evidence type="ECO:0000256" key="13">
    <source>
        <dbReference type="ARBA" id="ARBA00023140"/>
    </source>
</evidence>
<comment type="similarity">
    <text evidence="29">In the C-terminal section; belongs to the 3-hydroxyacyl-CoA dehydrogenase family.</text>
</comment>
<comment type="similarity">
    <text evidence="4">In the N-terminal section; belongs to the enoyl-CoA hydratase/isomerase family.</text>
</comment>
<evidence type="ECO:0000256" key="10">
    <source>
        <dbReference type="ARBA" id="ARBA00023002"/>
    </source>
</evidence>
<evidence type="ECO:0000256" key="15">
    <source>
        <dbReference type="ARBA" id="ARBA00023239"/>
    </source>
</evidence>
<comment type="subcellular location">
    <subcellularLocation>
        <location evidence="2">Peroxisome</location>
    </subcellularLocation>
</comment>
<comment type="caution">
    <text evidence="39">The sequence shown here is derived from an EMBL/GenBank/DDBJ whole genome shotgun (WGS) entry which is preliminary data.</text>
</comment>
<comment type="catalytic activity">
    <reaction evidence="28">
        <text>(2E)-hexadecenedioyl-CoA + H2O = (3S)-hydroxyhexadecanedioyl-CoA</text>
        <dbReference type="Rhea" id="RHEA:40259"/>
        <dbReference type="ChEBI" id="CHEBI:15377"/>
        <dbReference type="ChEBI" id="CHEBI:77075"/>
        <dbReference type="ChEBI" id="CHEBI:77080"/>
    </reaction>
    <physiologicalReaction direction="left-to-right" evidence="28">
        <dbReference type="Rhea" id="RHEA:40260"/>
    </physiologicalReaction>
</comment>
<evidence type="ECO:0000256" key="20">
    <source>
        <dbReference type="ARBA" id="ARBA00035949"/>
    </source>
</evidence>
<dbReference type="InterPro" id="IPR008927">
    <property type="entry name" value="6-PGluconate_DH-like_C_sf"/>
</dbReference>
<comment type="catalytic activity">
    <reaction evidence="1">
        <text>(3S)-hydroxyhexadecanoyl-CoA = (2E)-hexadecenoyl-CoA + H2O</text>
        <dbReference type="Rhea" id="RHEA:31163"/>
        <dbReference type="ChEBI" id="CHEBI:15377"/>
        <dbReference type="ChEBI" id="CHEBI:61526"/>
        <dbReference type="ChEBI" id="CHEBI:62613"/>
    </reaction>
    <physiologicalReaction direction="right-to-left" evidence="1">
        <dbReference type="Rhea" id="RHEA:31165"/>
    </physiologicalReaction>
</comment>
<dbReference type="Gene3D" id="3.90.226.10">
    <property type="entry name" value="2-enoyl-CoA Hydratase, Chain A, domain 1"/>
    <property type="match status" value="1"/>
</dbReference>
<evidence type="ECO:0000256" key="14">
    <source>
        <dbReference type="ARBA" id="ARBA00023235"/>
    </source>
</evidence>
<evidence type="ECO:0000256" key="19">
    <source>
        <dbReference type="ARBA" id="ARBA00035909"/>
    </source>
</evidence>
<comment type="catalytic activity">
    <reaction evidence="19">
        <text>a 4-saturated-(3S)-3-hydroxyacyl-CoA = a (3E)-enoyl-CoA + H2O</text>
        <dbReference type="Rhea" id="RHEA:20724"/>
        <dbReference type="ChEBI" id="CHEBI:15377"/>
        <dbReference type="ChEBI" id="CHEBI:58521"/>
        <dbReference type="ChEBI" id="CHEBI:137480"/>
        <dbReference type="EC" id="4.2.1.17"/>
    </reaction>
    <physiologicalReaction direction="left-to-right" evidence="19">
        <dbReference type="Rhea" id="RHEA:20725"/>
    </physiologicalReaction>
</comment>
<dbReference type="CDD" id="cd06558">
    <property type="entry name" value="crotonase-like"/>
    <property type="match status" value="1"/>
</dbReference>
<comment type="subunit">
    <text evidence="5">Monomer.</text>
</comment>
<dbReference type="Gene3D" id="3.40.50.720">
    <property type="entry name" value="NAD(P)-binding Rossmann-like Domain"/>
    <property type="match status" value="1"/>
</dbReference>
<keyword evidence="12" id="KW-0443">Lipid metabolism</keyword>
<comment type="catalytic activity">
    <reaction evidence="18">
        <text>(3E,5Z)-octadienoyl-CoA = (2E,5Z)-octadienoyl-CoA</text>
        <dbReference type="Rhea" id="RHEA:49932"/>
        <dbReference type="ChEBI" id="CHEBI:85108"/>
        <dbReference type="ChEBI" id="CHEBI:131990"/>
    </reaction>
    <physiologicalReaction direction="right-to-left" evidence="18">
        <dbReference type="Rhea" id="RHEA:49934"/>
    </physiologicalReaction>
</comment>
<dbReference type="SUPFAM" id="SSF52096">
    <property type="entry name" value="ClpP/crotonase"/>
    <property type="match status" value="1"/>
</dbReference>
<accession>A0ABR0B8X0</accession>
<reference evidence="39 40" key="1">
    <citation type="journal article" date="2023" name="Nucleic Acids Res.">
        <title>The hologenome of Daphnia magna reveals possible DNA methylation and microbiome-mediated evolution of the host genome.</title>
        <authorList>
            <person name="Chaturvedi A."/>
            <person name="Li X."/>
            <person name="Dhandapani V."/>
            <person name="Marshall H."/>
            <person name="Kissane S."/>
            <person name="Cuenca-Cambronero M."/>
            <person name="Asole G."/>
            <person name="Calvet F."/>
            <person name="Ruiz-Romero M."/>
            <person name="Marangio P."/>
            <person name="Guigo R."/>
            <person name="Rago D."/>
            <person name="Mirbahai L."/>
            <person name="Eastwood N."/>
            <person name="Colbourne J.K."/>
            <person name="Zhou J."/>
            <person name="Mallon E."/>
            <person name="Orsini L."/>
        </authorList>
    </citation>
    <scope>NUCLEOTIDE SEQUENCE [LARGE SCALE GENOMIC DNA]</scope>
    <source>
        <strain evidence="39">LRV0_1</strain>
    </source>
</reference>
<evidence type="ECO:0000256" key="29">
    <source>
        <dbReference type="ARBA" id="ARBA00038365"/>
    </source>
</evidence>
<evidence type="ECO:0000259" key="38">
    <source>
        <dbReference type="Pfam" id="PF02737"/>
    </source>
</evidence>
<keyword evidence="11" id="KW-0520">NAD</keyword>
<evidence type="ECO:0000313" key="39">
    <source>
        <dbReference type="EMBL" id="KAK4045037.1"/>
    </source>
</evidence>
<name>A0ABR0B8X0_9CRUS</name>
<dbReference type="InterPro" id="IPR006176">
    <property type="entry name" value="3-OHacyl-CoA_DH_NAD-bd"/>
</dbReference>
<comment type="catalytic activity">
    <reaction evidence="26">
        <text>(3E,5Z)-tetradecadienoyl-CoA = (2E,5Z)-tetradecadienoyl-CoA</text>
        <dbReference type="Rhea" id="RHEA:47464"/>
        <dbReference type="ChEBI" id="CHEBI:71586"/>
        <dbReference type="ChEBI" id="CHEBI:87701"/>
    </reaction>
    <physiologicalReaction direction="right-to-left" evidence="26">
        <dbReference type="Rhea" id="RHEA:47466"/>
    </physiologicalReaction>
</comment>
<dbReference type="EC" id="1.1.1.35" evidence="8"/>
<dbReference type="EC" id="4.2.1.17" evidence="7"/>
<keyword evidence="15" id="KW-0456">Lyase</keyword>
<dbReference type="EC" id="5.3.3.8" evidence="6"/>
<feature type="domain" description="3-hydroxyacyl-CoA dehydrogenase C-terminal" evidence="37">
    <location>
        <begin position="189"/>
        <end position="285"/>
    </location>
</feature>
<dbReference type="PANTHER" id="PTHR23309:SF49">
    <property type="entry name" value="PEROXISOMAL BIFUNCTIONAL ENZYME"/>
    <property type="match status" value="1"/>
</dbReference>
<evidence type="ECO:0000256" key="3">
    <source>
        <dbReference type="ARBA" id="ARBA00005005"/>
    </source>
</evidence>
<evidence type="ECO:0000256" key="11">
    <source>
        <dbReference type="ARBA" id="ARBA00023027"/>
    </source>
</evidence>
<dbReference type="InterPro" id="IPR036291">
    <property type="entry name" value="NAD(P)-bd_dom_sf"/>
</dbReference>
<keyword evidence="13" id="KW-0576">Peroxisome</keyword>
<evidence type="ECO:0000313" key="40">
    <source>
        <dbReference type="Proteomes" id="UP001234178"/>
    </source>
</evidence>
<evidence type="ECO:0000256" key="5">
    <source>
        <dbReference type="ARBA" id="ARBA00011245"/>
    </source>
</evidence>
<dbReference type="Pfam" id="PF00725">
    <property type="entry name" value="3HCDH"/>
    <property type="match status" value="1"/>
</dbReference>
<comment type="similarity">
    <text evidence="36">Belongs to the enoyl-CoA hydratase/isomerase family.</text>
</comment>
<comment type="catalytic activity">
    <reaction evidence="32">
        <text>(3S)-hydroxyhexadecanoyl-CoA + NAD(+) = 3-oxohexadecanoyl-CoA + NADH + H(+)</text>
        <dbReference type="Rhea" id="RHEA:31159"/>
        <dbReference type="ChEBI" id="CHEBI:15378"/>
        <dbReference type="ChEBI" id="CHEBI:57349"/>
        <dbReference type="ChEBI" id="CHEBI:57540"/>
        <dbReference type="ChEBI" id="CHEBI:57945"/>
        <dbReference type="ChEBI" id="CHEBI:62613"/>
    </reaction>
    <physiologicalReaction direction="left-to-right" evidence="32">
        <dbReference type="Rhea" id="RHEA:31160"/>
    </physiologicalReaction>
</comment>
<comment type="catalytic activity">
    <reaction evidence="22">
        <text>(3Z)-hexenoyl-CoA = (2E)-hexenoyl-CoA</text>
        <dbReference type="Rhea" id="RHEA:45748"/>
        <dbReference type="ChEBI" id="CHEBI:62077"/>
        <dbReference type="ChEBI" id="CHEBI:85415"/>
    </reaction>
    <physiologicalReaction direction="left-to-right" evidence="22">
        <dbReference type="Rhea" id="RHEA:45749"/>
    </physiologicalReaction>
</comment>
<organism evidence="39 40">
    <name type="scientific">Daphnia magna</name>
    <dbReference type="NCBI Taxonomy" id="35525"/>
    <lineage>
        <taxon>Eukaryota</taxon>
        <taxon>Metazoa</taxon>
        <taxon>Ecdysozoa</taxon>
        <taxon>Arthropoda</taxon>
        <taxon>Crustacea</taxon>
        <taxon>Branchiopoda</taxon>
        <taxon>Diplostraca</taxon>
        <taxon>Cladocera</taxon>
        <taxon>Anomopoda</taxon>
        <taxon>Daphniidae</taxon>
        <taxon>Daphnia</taxon>
    </lineage>
</organism>
<evidence type="ECO:0000259" key="37">
    <source>
        <dbReference type="Pfam" id="PF00725"/>
    </source>
</evidence>
<evidence type="ECO:0000256" key="8">
    <source>
        <dbReference type="ARBA" id="ARBA00013000"/>
    </source>
</evidence>
<dbReference type="Gene3D" id="1.10.1040.10">
    <property type="entry name" value="N-(1-d-carboxylethyl)-l-norvaline Dehydrogenase, domain 2"/>
    <property type="match status" value="1"/>
</dbReference>
<evidence type="ECO:0000256" key="34">
    <source>
        <dbReference type="ARBA" id="ARBA00048911"/>
    </source>
</evidence>
<comment type="catalytic activity">
    <reaction evidence="35">
        <text>(3S)-hydroxyhexadecanedioyl-CoA + NAD(+) = 3-oxohexadecanedioyl-CoA + NADH + H(+)</text>
        <dbReference type="Rhea" id="RHEA:40267"/>
        <dbReference type="ChEBI" id="CHEBI:15378"/>
        <dbReference type="ChEBI" id="CHEBI:57540"/>
        <dbReference type="ChEBI" id="CHEBI:57945"/>
        <dbReference type="ChEBI" id="CHEBI:77080"/>
        <dbReference type="ChEBI" id="CHEBI:77081"/>
    </reaction>
    <physiologicalReaction direction="left-to-right" evidence="35">
        <dbReference type="Rhea" id="RHEA:40268"/>
    </physiologicalReaction>
</comment>
<evidence type="ECO:0000256" key="17">
    <source>
        <dbReference type="ARBA" id="ARBA00035760"/>
    </source>
</evidence>
<comment type="catalytic activity">
    <reaction evidence="23">
        <text>(3E)-hexenoyl-CoA = (2E)-hexenoyl-CoA</text>
        <dbReference type="Rhea" id="RHEA:45736"/>
        <dbReference type="ChEBI" id="CHEBI:62077"/>
        <dbReference type="ChEBI" id="CHEBI:84790"/>
    </reaction>
    <physiologicalReaction direction="left-to-right" evidence="23">
        <dbReference type="Rhea" id="RHEA:45737"/>
    </physiologicalReaction>
</comment>
<dbReference type="Pfam" id="PF00378">
    <property type="entry name" value="ECH_1"/>
    <property type="match status" value="1"/>
</dbReference>
<evidence type="ECO:0000256" key="27">
    <source>
        <dbReference type="ARBA" id="ARBA00036656"/>
    </source>
</evidence>
<evidence type="ECO:0000256" key="12">
    <source>
        <dbReference type="ARBA" id="ARBA00023098"/>
    </source>
</evidence>
<dbReference type="InterPro" id="IPR013328">
    <property type="entry name" value="6PGD_dom2"/>
</dbReference>
<evidence type="ECO:0000256" key="31">
    <source>
        <dbReference type="ARBA" id="ARBA00042031"/>
    </source>
</evidence>
<evidence type="ECO:0000256" key="33">
    <source>
        <dbReference type="ARBA" id="ARBA00048361"/>
    </source>
</evidence>
<gene>
    <name evidence="39" type="ORF">OUZ56_032445</name>
</gene>
<evidence type="ECO:0000256" key="30">
    <source>
        <dbReference type="ARBA" id="ARBA00039632"/>
    </source>
</evidence>
<dbReference type="EMBL" id="JAOYFB010000041">
    <property type="protein sequence ID" value="KAK4045037.1"/>
    <property type="molecule type" value="Genomic_DNA"/>
</dbReference>
<evidence type="ECO:0000256" key="25">
    <source>
        <dbReference type="ARBA" id="ARBA00036472"/>
    </source>
</evidence>
<dbReference type="InterPro" id="IPR029045">
    <property type="entry name" value="ClpP/crotonase-like_dom_sf"/>
</dbReference>
<evidence type="ECO:0000256" key="9">
    <source>
        <dbReference type="ARBA" id="ARBA00022832"/>
    </source>
</evidence>
<comment type="catalytic activity">
    <reaction evidence="20">
        <text>a (3E)-enoyl-CoA = a 4-saturated (2E)-enoyl-CoA</text>
        <dbReference type="Rhea" id="RHEA:45228"/>
        <dbReference type="ChEBI" id="CHEBI:58521"/>
        <dbReference type="ChEBI" id="CHEBI:85097"/>
        <dbReference type="EC" id="5.3.3.8"/>
    </reaction>
    <physiologicalReaction direction="left-to-right" evidence="20">
        <dbReference type="Rhea" id="RHEA:45229"/>
    </physiologicalReaction>
</comment>
<evidence type="ECO:0000256" key="7">
    <source>
        <dbReference type="ARBA" id="ARBA00012076"/>
    </source>
</evidence>
<comment type="catalytic activity">
    <reaction evidence="33">
        <text>(3S)-hydroxydecanoyl-CoA + NAD(+) = 3-oxodecanoyl-CoA + NADH + H(+)</text>
        <dbReference type="Rhea" id="RHEA:31187"/>
        <dbReference type="ChEBI" id="CHEBI:15378"/>
        <dbReference type="ChEBI" id="CHEBI:57540"/>
        <dbReference type="ChEBI" id="CHEBI:57945"/>
        <dbReference type="ChEBI" id="CHEBI:62548"/>
        <dbReference type="ChEBI" id="CHEBI:62616"/>
    </reaction>
    <physiologicalReaction direction="left-to-right" evidence="33">
        <dbReference type="Rhea" id="RHEA:31188"/>
    </physiologicalReaction>
</comment>
<dbReference type="InterPro" id="IPR006108">
    <property type="entry name" value="3HC_DH_C"/>
</dbReference>
<keyword evidence="40" id="KW-1185">Reference proteome</keyword>
<comment type="catalytic activity">
    <reaction evidence="17">
        <text>(3S)-hydroxydecanoyl-CoA = (2E)-decenoyl-CoA + H2O</text>
        <dbReference type="Rhea" id="RHEA:31191"/>
        <dbReference type="ChEBI" id="CHEBI:15377"/>
        <dbReference type="ChEBI" id="CHEBI:61406"/>
        <dbReference type="ChEBI" id="CHEBI:62616"/>
    </reaction>
    <physiologicalReaction direction="right-to-left" evidence="17">
        <dbReference type="Rhea" id="RHEA:31193"/>
    </physiologicalReaction>
</comment>
<proteinExistence type="inferred from homology"/>
<dbReference type="SUPFAM" id="SSF48179">
    <property type="entry name" value="6-phosphogluconate dehydrogenase C-terminal domain-like"/>
    <property type="match status" value="1"/>
</dbReference>
<evidence type="ECO:0000256" key="24">
    <source>
        <dbReference type="ARBA" id="ARBA00036370"/>
    </source>
</evidence>
<evidence type="ECO:0000256" key="16">
    <source>
        <dbReference type="ARBA" id="ARBA00023268"/>
    </source>
</evidence>
<dbReference type="InterPro" id="IPR014748">
    <property type="entry name" value="Enoyl-CoA_hydra_C"/>
</dbReference>
<dbReference type="SUPFAM" id="SSF51735">
    <property type="entry name" value="NAD(P)-binding Rossmann-fold domains"/>
    <property type="match status" value="1"/>
</dbReference>
<evidence type="ECO:0000256" key="6">
    <source>
        <dbReference type="ARBA" id="ARBA00012064"/>
    </source>
</evidence>
<keyword evidence="14" id="KW-0413">Isomerase</keyword>
<comment type="pathway">
    <text evidence="3">Lipid metabolism; fatty acid beta-oxidation.</text>
</comment>
<evidence type="ECO:0000256" key="4">
    <source>
        <dbReference type="ARBA" id="ARBA00008750"/>
    </source>
</evidence>
<comment type="catalytic activity">
    <reaction evidence="27">
        <text>(3E)-decenoyl-CoA = (2E)-decenoyl-CoA</text>
        <dbReference type="Rhea" id="RHEA:45752"/>
        <dbReference type="ChEBI" id="CHEBI:61406"/>
        <dbReference type="ChEBI" id="CHEBI:84793"/>
    </reaction>
    <physiologicalReaction direction="left-to-right" evidence="27">
        <dbReference type="Rhea" id="RHEA:45753"/>
    </physiologicalReaction>
</comment>
<keyword evidence="9" id="KW-0276">Fatty acid metabolism</keyword>
<evidence type="ECO:0000256" key="2">
    <source>
        <dbReference type="ARBA" id="ARBA00004275"/>
    </source>
</evidence>
<comment type="catalytic activity">
    <reaction evidence="24">
        <text>(3S)-hydroxyhexanoyl-CoA = (2E)-hexenoyl-CoA + H2O</text>
        <dbReference type="Rhea" id="RHEA:30547"/>
        <dbReference type="ChEBI" id="CHEBI:15377"/>
        <dbReference type="ChEBI" id="CHEBI:62075"/>
        <dbReference type="ChEBI" id="CHEBI:62077"/>
    </reaction>
    <physiologicalReaction direction="right-to-left" evidence="24">
        <dbReference type="Rhea" id="RHEA:30549"/>
    </physiologicalReaction>
</comment>